<evidence type="ECO:0000259" key="1">
    <source>
        <dbReference type="PROSITE" id="PS50146"/>
    </source>
</evidence>
<proteinExistence type="predicted"/>
<dbReference type="InterPro" id="IPR017438">
    <property type="entry name" value="ATP-NAD_kinase_N"/>
</dbReference>
<dbReference type="STRING" id="260084.SAMN02927928_2055"/>
<dbReference type="Gene3D" id="2.60.200.40">
    <property type="match status" value="1"/>
</dbReference>
<sequence>MGEGFNILINRKSGTVLNMGEPVVEAAITASEIPVAELCMSEPEDMQTNLERLSKRPERLLIGGGDGTIRETAKYLAAHKKAFGVLPFGTMNLLAVDLGLTSLTQALDAYAGGTREQTMDAGFVNGEIFLCCASIGTMPQASVYREARRMTNKFLLLPQMFLFVADNMKRHRHERIVLEENGVMRKYRAPAVVVSVNRFADTEGLTESNFKRISLSGGELAAYIFSTKSPTAHIRLLWRLIFGHWLKDPDLIERTAPHFRIWSQHHKPLVSIDGEVMKLKSPLAFTLKPDFVHLLMPDEQVPS</sequence>
<dbReference type="EMBL" id="FMTS01000002">
    <property type="protein sequence ID" value="SCW57797.1"/>
    <property type="molecule type" value="Genomic_DNA"/>
</dbReference>
<accession>A0A1G4RM52</accession>
<dbReference type="Pfam" id="PF00781">
    <property type="entry name" value="DAGK_cat"/>
    <property type="match status" value="1"/>
</dbReference>
<keyword evidence="2" id="KW-0808">Transferase</keyword>
<dbReference type="InterPro" id="IPR001206">
    <property type="entry name" value="Diacylglycerol_kinase_cat_dom"/>
</dbReference>
<dbReference type="Gene3D" id="3.40.50.10330">
    <property type="entry name" value="Probable inorganic polyphosphate/atp-NAD kinase, domain 1"/>
    <property type="match status" value="1"/>
</dbReference>
<dbReference type="RefSeq" id="WP_090647225.1">
    <property type="nucleotide sequence ID" value="NZ_CBCRYE010000006.1"/>
</dbReference>
<dbReference type="OrthoDB" id="142078at2"/>
<gene>
    <name evidence="2" type="ORF">SAMN02927928_2055</name>
</gene>
<dbReference type="AlphaFoldDB" id="A0A1G4RM52"/>
<protein>
    <submittedName>
        <fullName evidence="2">Diacylglycerol kinase family enzyme</fullName>
    </submittedName>
</protein>
<keyword evidence="3" id="KW-1185">Reference proteome</keyword>
<evidence type="ECO:0000313" key="3">
    <source>
        <dbReference type="Proteomes" id="UP000199150"/>
    </source>
</evidence>
<name>A0A1G4RM52_9CAUL</name>
<dbReference type="GO" id="GO:0016301">
    <property type="term" value="F:kinase activity"/>
    <property type="evidence" value="ECO:0007669"/>
    <property type="project" value="UniProtKB-KW"/>
</dbReference>
<reference evidence="3" key="1">
    <citation type="submission" date="2016-10" db="EMBL/GenBank/DDBJ databases">
        <authorList>
            <person name="Varghese N."/>
            <person name="Submissions S."/>
        </authorList>
    </citation>
    <scope>NUCLEOTIDE SEQUENCE [LARGE SCALE GENOMIC DNA]</scope>
    <source>
        <strain evidence="3">CGMCC 1.3431</strain>
    </source>
</reference>
<keyword evidence="2" id="KW-0418">Kinase</keyword>
<dbReference type="SUPFAM" id="SSF111331">
    <property type="entry name" value="NAD kinase/diacylglycerol kinase-like"/>
    <property type="match status" value="1"/>
</dbReference>
<dbReference type="PROSITE" id="PS50146">
    <property type="entry name" value="DAGK"/>
    <property type="match status" value="1"/>
</dbReference>
<feature type="domain" description="DAGKc" evidence="1">
    <location>
        <begin position="42"/>
        <end position="128"/>
    </location>
</feature>
<organism evidence="2 3">
    <name type="scientific">Asticcacaulis taihuensis</name>
    <dbReference type="NCBI Taxonomy" id="260084"/>
    <lineage>
        <taxon>Bacteria</taxon>
        <taxon>Pseudomonadati</taxon>
        <taxon>Pseudomonadota</taxon>
        <taxon>Alphaproteobacteria</taxon>
        <taxon>Caulobacterales</taxon>
        <taxon>Caulobacteraceae</taxon>
        <taxon>Asticcacaulis</taxon>
    </lineage>
</organism>
<evidence type="ECO:0000313" key="2">
    <source>
        <dbReference type="EMBL" id="SCW57797.1"/>
    </source>
</evidence>
<dbReference type="InterPro" id="IPR016064">
    <property type="entry name" value="NAD/diacylglycerol_kinase_sf"/>
</dbReference>
<dbReference type="Proteomes" id="UP000199150">
    <property type="component" value="Unassembled WGS sequence"/>
</dbReference>